<dbReference type="OrthoDB" id="20028at2759"/>
<evidence type="ECO:0000259" key="14">
    <source>
        <dbReference type="Pfam" id="PF21530"/>
    </source>
</evidence>
<keyword evidence="5 11" id="KW-0812">Transmembrane</keyword>
<dbReference type="AlphaFoldDB" id="A0A182EB11"/>
<evidence type="ECO:0000256" key="7">
    <source>
        <dbReference type="ARBA" id="ARBA00022989"/>
    </source>
</evidence>
<comment type="catalytic activity">
    <reaction evidence="9">
        <text>an alpha-D-Man-(1-&gt;2)-alpha-D-Man-(1-&gt;2)-alpha-D-Man-(1-&gt;3)-[alpha-D-Man-(1-&gt;6)]-beta-D-Man-(1-&gt;4)-beta-D-GlcNAc-(1-&gt;4)-alpha-D-GlcNAc-diphospho-di-trans,poly-cis-dolichol + a di-trans,poly-cis-dolichyl beta-D-mannosyl phosphate = an alpha-D-Man-(1-&gt;2)-alpha-D-Man-(1-&gt;2)-alpha-D-Man-(1-&gt;3)-[alpha-D-Man-(1-&gt;3)-alpha-D-Man-(1-&gt;6)]-beta-D-Man-(1-&gt;4)-beta-D-GlcNAc-(1-&gt;4)-alpha-D-GlcNAc-diphospho-di-trans,poly-cis-dolichol + a di-trans,poly-cis-dolichyl phosphate + H(+)</text>
        <dbReference type="Rhea" id="RHEA:29527"/>
        <dbReference type="Rhea" id="RHEA-COMP:19498"/>
        <dbReference type="Rhea" id="RHEA-COMP:19501"/>
        <dbReference type="Rhea" id="RHEA-COMP:19516"/>
        <dbReference type="Rhea" id="RHEA-COMP:19517"/>
        <dbReference type="ChEBI" id="CHEBI:15378"/>
        <dbReference type="ChEBI" id="CHEBI:57683"/>
        <dbReference type="ChEBI" id="CHEBI:58211"/>
        <dbReference type="ChEBI" id="CHEBI:132515"/>
        <dbReference type="ChEBI" id="CHEBI:132516"/>
        <dbReference type="EC" id="2.4.1.258"/>
    </reaction>
    <physiologicalReaction direction="left-to-right" evidence="9">
        <dbReference type="Rhea" id="RHEA:29528"/>
    </physiologicalReaction>
</comment>
<keyword evidence="10" id="KW-0067">ATP-binding</keyword>
<dbReference type="PANTHER" id="PTHR12646">
    <property type="entry name" value="NOT56 - RELATED"/>
    <property type="match status" value="1"/>
</dbReference>
<keyword evidence="7 11" id="KW-1133">Transmembrane helix</keyword>
<gene>
    <name evidence="15" type="ORF">NOO_LOCUS5241</name>
</gene>
<evidence type="ECO:0000256" key="1">
    <source>
        <dbReference type="ARBA" id="ARBA00004477"/>
    </source>
</evidence>
<comment type="pathway">
    <text evidence="2">Protein modification; protein glycosylation.</text>
</comment>
<feature type="chain" id="PRO_5043137404" description="ATP-dependent DNA helicase" evidence="12">
    <location>
        <begin position="20"/>
        <end position="623"/>
    </location>
</feature>
<feature type="transmembrane region" description="Helical" evidence="11">
    <location>
        <begin position="83"/>
        <end position="103"/>
    </location>
</feature>
<keyword evidence="6" id="KW-0256">Endoplasmic reticulum</keyword>
<dbReference type="GO" id="GO:0006310">
    <property type="term" value="P:DNA recombination"/>
    <property type="evidence" value="ECO:0007669"/>
    <property type="project" value="UniProtKB-KW"/>
</dbReference>
<evidence type="ECO:0000256" key="12">
    <source>
        <dbReference type="SAM" id="SignalP"/>
    </source>
</evidence>
<feature type="signal peptide" evidence="12">
    <location>
        <begin position="1"/>
        <end position="19"/>
    </location>
</feature>
<feature type="transmembrane region" description="Helical" evidence="11">
    <location>
        <begin position="287"/>
        <end position="310"/>
    </location>
</feature>
<dbReference type="Pfam" id="PF21530">
    <property type="entry name" value="Pif1_2B_dom"/>
    <property type="match status" value="1"/>
</dbReference>
<dbReference type="GO" id="GO:0043139">
    <property type="term" value="F:5'-3' DNA helicase activity"/>
    <property type="evidence" value="ECO:0007669"/>
    <property type="project" value="UniProtKB-EC"/>
</dbReference>
<comment type="cofactor">
    <cofactor evidence="10">
        <name>Mg(2+)</name>
        <dbReference type="ChEBI" id="CHEBI:18420"/>
    </cofactor>
</comment>
<keyword evidence="10" id="KW-0234">DNA repair</keyword>
<dbReference type="InterPro" id="IPR007873">
    <property type="entry name" value="Glycosyltransferase_ALG3"/>
</dbReference>
<reference evidence="17" key="1">
    <citation type="submission" date="2016-06" db="UniProtKB">
        <authorList>
            <consortium name="WormBaseParasite"/>
        </authorList>
    </citation>
    <scope>IDENTIFICATION</scope>
</reference>
<dbReference type="Gene3D" id="3.40.50.300">
    <property type="entry name" value="P-loop containing nucleotide triphosphate hydrolases"/>
    <property type="match status" value="1"/>
</dbReference>
<keyword evidence="10" id="KW-0347">Helicase</keyword>
<dbReference type="InterPro" id="IPR027417">
    <property type="entry name" value="P-loop_NTPase"/>
</dbReference>
<protein>
    <recommendedName>
        <fullName evidence="10">ATP-dependent DNA helicase</fullName>
        <ecNumber evidence="10">5.6.2.3</ecNumber>
    </recommendedName>
</protein>
<dbReference type="EC" id="5.6.2.3" evidence="10"/>
<proteinExistence type="inferred from homology"/>
<keyword evidence="10" id="KW-0547">Nucleotide-binding</keyword>
<dbReference type="GO" id="GO:0005789">
    <property type="term" value="C:endoplasmic reticulum membrane"/>
    <property type="evidence" value="ECO:0007669"/>
    <property type="project" value="UniProtKB-SubCell"/>
</dbReference>
<reference evidence="15 16" key="2">
    <citation type="submission" date="2018-08" db="EMBL/GenBank/DDBJ databases">
        <authorList>
            <person name="Laetsch R D."/>
            <person name="Stevens L."/>
            <person name="Kumar S."/>
            <person name="Blaxter L. M."/>
        </authorList>
    </citation>
    <scope>NUCLEOTIDE SEQUENCE [LARGE SCALE GENOMIC DNA]</scope>
</reference>
<dbReference type="InterPro" id="IPR010285">
    <property type="entry name" value="DNA_helicase_pif1-like_DEAD"/>
</dbReference>
<keyword evidence="10" id="KW-0233">DNA recombination</keyword>
<keyword evidence="3" id="KW-0328">Glycosyltransferase</keyword>
<sequence>MFASLLWIFDAILCTLVIRKVPYTEIDWSTYIQQVSCYERGIRNYSKIEGDTGPVVYPAGHIWFYLILSRITNAGKDIRTAQYIFEFLYLTSLLLVFRIYYMSYRLPPFVLIILCCISYRIHSIYLLRLFNDPVAMLFFYLAVNLWIGHHFRIGSIFYSLAVSVKMNTLLFSPALLFILLLNIGYWDTFKTIALCAMVQVILALPFLLHDPFSYLQRSFDLGRVFLFKWTVNWRFLSEEIFLDHRFHMLLLAAHLVLLFLAGHLWFRRYGGYMHMLSTLKYGKLLLSTNEMLVALFTANLIGICVARSLHYQFYSWYFYTLPHLLFAGLPFSNDWFFTGGATSTQKSTGAVSPLSIILRMASWLPCSRTVLHLLHNLSINSRKYFGKISLKREAVDKKFLCTSPEGIIFDREAKRIQRNRAAQLDDYNVCQYVKDEIAYRVADKVFDLTKFNDVCIDIGCDVSGGTGKTFLIRLILATIQSQNDIVLALASYGIAATLLSGGTAHSALKLPLSIKSIETPHATFPKHPAWEKVRYKCFDTVVEADEAVTNPTGFLNSLDLPEMPPHVLQLKTGVPIIMLRNINEPKLCNGTRLAVEKLMSNVVKATILTGPFKGEDSLFLAFL</sequence>
<evidence type="ECO:0000256" key="6">
    <source>
        <dbReference type="ARBA" id="ARBA00022824"/>
    </source>
</evidence>
<evidence type="ECO:0000256" key="11">
    <source>
        <dbReference type="SAM" id="Phobius"/>
    </source>
</evidence>
<keyword evidence="12" id="KW-0732">Signal</keyword>
<name>A0A182EB11_ONCOC</name>
<evidence type="ECO:0000313" key="17">
    <source>
        <dbReference type="WBParaSite" id="nOo.2.0.1.t05241-RA"/>
    </source>
</evidence>
<evidence type="ECO:0000256" key="3">
    <source>
        <dbReference type="ARBA" id="ARBA00022676"/>
    </source>
</evidence>
<dbReference type="GO" id="GO:0006281">
    <property type="term" value="P:DNA repair"/>
    <property type="evidence" value="ECO:0007669"/>
    <property type="project" value="UniProtKB-KW"/>
</dbReference>
<feature type="domain" description="DNA helicase Pif1-like DEAD-box helicase" evidence="13">
    <location>
        <begin position="463"/>
        <end position="519"/>
    </location>
</feature>
<evidence type="ECO:0000313" key="16">
    <source>
        <dbReference type="Proteomes" id="UP000271087"/>
    </source>
</evidence>
<keyword evidence="16" id="KW-1185">Reference proteome</keyword>
<dbReference type="PANTHER" id="PTHR12646:SF0">
    <property type="entry name" value="DOL-P-MAN:MAN(5)GLCNAC(2)-PP-DOL ALPHA-1,3-MANNOSYLTRANSFERASE"/>
    <property type="match status" value="1"/>
</dbReference>
<feature type="transmembrane region" description="Helical" evidence="11">
    <location>
        <begin position="188"/>
        <end position="208"/>
    </location>
</feature>
<feature type="transmembrane region" description="Helical" evidence="11">
    <location>
        <begin position="246"/>
        <end position="266"/>
    </location>
</feature>
<evidence type="ECO:0000256" key="10">
    <source>
        <dbReference type="RuleBase" id="RU363044"/>
    </source>
</evidence>
<dbReference type="GO" id="GO:0052925">
    <property type="term" value="F:dol-P-Man:Man(5)GlcNAc(2)-PP-Dol alpha-1,3-mannosyltransferase activity"/>
    <property type="evidence" value="ECO:0007669"/>
    <property type="project" value="UniProtKB-EC"/>
</dbReference>
<evidence type="ECO:0000256" key="9">
    <source>
        <dbReference type="ARBA" id="ARBA00049506"/>
    </source>
</evidence>
<keyword evidence="10" id="KW-0227">DNA damage</keyword>
<comment type="catalytic activity">
    <reaction evidence="10">
        <text>ATP + H2O = ADP + phosphate + H(+)</text>
        <dbReference type="Rhea" id="RHEA:13065"/>
        <dbReference type="ChEBI" id="CHEBI:15377"/>
        <dbReference type="ChEBI" id="CHEBI:15378"/>
        <dbReference type="ChEBI" id="CHEBI:30616"/>
        <dbReference type="ChEBI" id="CHEBI:43474"/>
        <dbReference type="ChEBI" id="CHEBI:456216"/>
        <dbReference type="EC" id="5.6.2.3"/>
    </reaction>
</comment>
<comment type="subcellular location">
    <subcellularLocation>
        <location evidence="1">Endoplasmic reticulum membrane</location>
        <topology evidence="1">Multi-pass membrane protein</topology>
    </subcellularLocation>
</comment>
<accession>A0A182EB11</accession>
<feature type="transmembrane region" description="Helical" evidence="11">
    <location>
        <begin position="157"/>
        <end position="181"/>
    </location>
</feature>
<dbReference type="GO" id="GO:0000723">
    <property type="term" value="P:telomere maintenance"/>
    <property type="evidence" value="ECO:0007669"/>
    <property type="project" value="InterPro"/>
</dbReference>
<feature type="transmembrane region" description="Helical" evidence="11">
    <location>
        <begin position="109"/>
        <end position="127"/>
    </location>
</feature>
<dbReference type="GO" id="GO:0016787">
    <property type="term" value="F:hydrolase activity"/>
    <property type="evidence" value="ECO:0007669"/>
    <property type="project" value="UniProtKB-KW"/>
</dbReference>
<dbReference type="WBParaSite" id="nOo.2.0.1.t05241-RA">
    <property type="protein sequence ID" value="nOo.2.0.1.t05241-RA"/>
    <property type="gene ID" value="nOo.2.0.1.g05241"/>
</dbReference>
<evidence type="ECO:0000256" key="4">
    <source>
        <dbReference type="ARBA" id="ARBA00022679"/>
    </source>
</evidence>
<evidence type="ECO:0000256" key="5">
    <source>
        <dbReference type="ARBA" id="ARBA00022692"/>
    </source>
</evidence>
<evidence type="ECO:0000313" key="15">
    <source>
        <dbReference type="EMBL" id="VDK76554.1"/>
    </source>
</evidence>
<dbReference type="Proteomes" id="UP000271087">
    <property type="component" value="Unassembled WGS sequence"/>
</dbReference>
<organism evidence="17">
    <name type="scientific">Onchocerca ochengi</name>
    <name type="common">Filarial nematode worm</name>
    <dbReference type="NCBI Taxonomy" id="42157"/>
    <lineage>
        <taxon>Eukaryota</taxon>
        <taxon>Metazoa</taxon>
        <taxon>Ecdysozoa</taxon>
        <taxon>Nematoda</taxon>
        <taxon>Chromadorea</taxon>
        <taxon>Rhabditida</taxon>
        <taxon>Spirurina</taxon>
        <taxon>Spiruromorpha</taxon>
        <taxon>Filarioidea</taxon>
        <taxon>Onchocercidae</taxon>
        <taxon>Onchocerca</taxon>
    </lineage>
</organism>
<dbReference type="STRING" id="42157.A0A182EB11"/>
<dbReference type="EMBL" id="UYRW01001350">
    <property type="protein sequence ID" value="VDK76554.1"/>
    <property type="molecule type" value="Genomic_DNA"/>
</dbReference>
<evidence type="ECO:0000256" key="8">
    <source>
        <dbReference type="ARBA" id="ARBA00023136"/>
    </source>
</evidence>
<dbReference type="InterPro" id="IPR049163">
    <property type="entry name" value="Pif1-like_2B_dom"/>
</dbReference>
<comment type="similarity">
    <text evidence="10">Belongs to the helicase family.</text>
</comment>
<feature type="domain" description="DNA helicase Pif1-like 2B" evidence="14">
    <location>
        <begin position="554"/>
        <end position="598"/>
    </location>
</feature>
<dbReference type="GO" id="GO:0005524">
    <property type="term" value="F:ATP binding"/>
    <property type="evidence" value="ECO:0007669"/>
    <property type="project" value="UniProtKB-KW"/>
</dbReference>
<evidence type="ECO:0000256" key="2">
    <source>
        <dbReference type="ARBA" id="ARBA00004922"/>
    </source>
</evidence>
<keyword evidence="10" id="KW-0378">Hydrolase</keyword>
<dbReference type="Pfam" id="PF05208">
    <property type="entry name" value="ALG3"/>
    <property type="match status" value="1"/>
</dbReference>
<dbReference type="Pfam" id="PF05970">
    <property type="entry name" value="PIF1"/>
    <property type="match status" value="1"/>
</dbReference>
<feature type="transmembrane region" description="Helical" evidence="11">
    <location>
        <begin position="134"/>
        <end position="151"/>
    </location>
</feature>
<keyword evidence="8 11" id="KW-0472">Membrane</keyword>
<evidence type="ECO:0000259" key="13">
    <source>
        <dbReference type="Pfam" id="PF05970"/>
    </source>
</evidence>
<keyword evidence="4" id="KW-0808">Transferase</keyword>